<dbReference type="GO" id="GO:0046872">
    <property type="term" value="F:metal ion binding"/>
    <property type="evidence" value="ECO:0007669"/>
    <property type="project" value="UniProtKB-KW"/>
</dbReference>
<proteinExistence type="predicted"/>
<comment type="cofactor">
    <cofactor evidence="1">
        <name>Fe(2+)</name>
        <dbReference type="ChEBI" id="CHEBI:29033"/>
    </cofactor>
</comment>
<dbReference type="Gene3D" id="3.40.366.30">
    <property type="entry name" value="50S ribosomal protein L16 arginine hydroxylase, Chain A, Domain 2"/>
    <property type="match status" value="1"/>
</dbReference>
<dbReference type="AlphaFoldDB" id="A0A0M4LGH6"/>
<dbReference type="InterPro" id="IPR039994">
    <property type="entry name" value="NO66-like"/>
</dbReference>
<dbReference type="EMBL" id="CP006911">
    <property type="protein sequence ID" value="ALE01764.1"/>
    <property type="molecule type" value="Genomic_DNA"/>
</dbReference>
<sequence length="372" mass="42732">MIHFGGISKEEFLNEYWQKKPILIKNAIPNFISPLSPNELAGLSCEEEFESRIIKGSILKNIWTLENGPFNDNSFKNTPNNEWTLLVQGVDKHVQEIYELIDEFNFIPRWRFDDVMISFASLGGSVGPHYDHYDVFLLQGHGKRKWQISSIDCNPNNYVPNSPLRIMENFEIEKTWVAEPGDIVYIPPGIAHHGESIDSECITLSIGYRSYSANEMLESLELTIDKYNNSYYEDPLWLNSNSSAEIPYSAIEKSHKLLQNSDLPDTFFGCFVTKLDPLDEEKLNEIVAFEDPVVIKESVTYNLHPLSRIAYQFIDKELVVFINGNTLRINDILDDSIIDFCNTRKIKVNDKNKPLAIQFSSLSLLEETHPKI</sequence>
<dbReference type="PROSITE" id="PS51184">
    <property type="entry name" value="JMJC"/>
    <property type="match status" value="1"/>
</dbReference>
<evidence type="ECO:0000256" key="3">
    <source>
        <dbReference type="ARBA" id="ARBA00023004"/>
    </source>
</evidence>
<evidence type="ECO:0000313" key="5">
    <source>
        <dbReference type="EMBL" id="ALE01764.1"/>
    </source>
</evidence>
<keyword evidence="6" id="KW-1185">Reference proteome</keyword>
<dbReference type="PATRIC" id="fig|1125411.7.peg.730"/>
<dbReference type="PANTHER" id="PTHR13096:SF8">
    <property type="entry name" value="RIBOSOMAL OXYGENASE 1"/>
    <property type="match status" value="1"/>
</dbReference>
<organism evidence="5 6">
    <name type="scientific">Candidatus Pseudothioglobus singularis PS1</name>
    <dbReference type="NCBI Taxonomy" id="1125411"/>
    <lineage>
        <taxon>Bacteria</taxon>
        <taxon>Pseudomonadati</taxon>
        <taxon>Pseudomonadota</taxon>
        <taxon>Gammaproteobacteria</taxon>
        <taxon>Candidatus Pseudothioglobaceae</taxon>
        <taxon>Candidatus Pseudothioglobus</taxon>
    </lineage>
</organism>
<dbReference type="OrthoDB" id="9764016at2"/>
<dbReference type="PANTHER" id="PTHR13096">
    <property type="entry name" value="MINA53 MYC INDUCED NUCLEAR ANTIGEN"/>
    <property type="match status" value="1"/>
</dbReference>
<reference evidence="5 6" key="1">
    <citation type="journal article" date="2015" name="Genome Announc.">
        <title>Genome Sequence of 'Candidatus Thioglobus singularis' Strain PS1, a Mixotroph from the SUP05 Clade of Marine Gammaproteobacteria.</title>
        <authorList>
            <person name="Marshall K.T."/>
            <person name="Morris R.M."/>
        </authorList>
    </citation>
    <scope>NUCLEOTIDE SEQUENCE [LARGE SCALE GENOMIC DNA]</scope>
    <source>
        <strain evidence="5 6">PS1</strain>
    </source>
</reference>
<dbReference type="SUPFAM" id="SSF51197">
    <property type="entry name" value="Clavaminate synthase-like"/>
    <property type="match status" value="1"/>
</dbReference>
<evidence type="ECO:0000256" key="2">
    <source>
        <dbReference type="ARBA" id="ARBA00022723"/>
    </source>
</evidence>
<evidence type="ECO:0000313" key="6">
    <source>
        <dbReference type="Proteomes" id="UP000068905"/>
    </source>
</evidence>
<feature type="domain" description="JmjC" evidence="4">
    <location>
        <begin position="96"/>
        <end position="225"/>
    </location>
</feature>
<protein>
    <submittedName>
        <fullName evidence="5">Cupin</fullName>
    </submittedName>
</protein>
<keyword evidence="2" id="KW-0479">Metal-binding</keyword>
<dbReference type="SMART" id="SM00558">
    <property type="entry name" value="JmjC"/>
    <property type="match status" value="1"/>
</dbReference>
<dbReference type="InterPro" id="IPR003347">
    <property type="entry name" value="JmjC_dom"/>
</dbReference>
<dbReference type="Gene3D" id="2.60.120.650">
    <property type="entry name" value="Cupin"/>
    <property type="match status" value="1"/>
</dbReference>
<gene>
    <name evidence="5" type="ORF">W908_03740</name>
</gene>
<evidence type="ECO:0000259" key="4">
    <source>
        <dbReference type="PROSITE" id="PS51184"/>
    </source>
</evidence>
<dbReference type="KEGG" id="tsn:W908_03740"/>
<dbReference type="RefSeq" id="WP_020027670.1">
    <property type="nucleotide sequence ID" value="NZ_CP006911.1"/>
</dbReference>
<dbReference type="Pfam" id="PF08007">
    <property type="entry name" value="JmjC_2"/>
    <property type="match status" value="1"/>
</dbReference>
<evidence type="ECO:0000256" key="1">
    <source>
        <dbReference type="ARBA" id="ARBA00001954"/>
    </source>
</evidence>
<dbReference type="STRING" id="1125411.W908_03740"/>
<accession>A0A0M4LGH6</accession>
<dbReference type="GO" id="GO:0016706">
    <property type="term" value="F:2-oxoglutarate-dependent dioxygenase activity"/>
    <property type="evidence" value="ECO:0007669"/>
    <property type="project" value="TreeGrafter"/>
</dbReference>
<keyword evidence="3" id="KW-0408">Iron</keyword>
<name>A0A0M4LGH6_9GAMM</name>
<dbReference type="Proteomes" id="UP000068905">
    <property type="component" value="Chromosome"/>
</dbReference>